<dbReference type="GO" id="GO:0000976">
    <property type="term" value="F:transcription cis-regulatory region binding"/>
    <property type="evidence" value="ECO:0007669"/>
    <property type="project" value="TreeGrafter"/>
</dbReference>
<dbReference type="CDD" id="cd06267">
    <property type="entry name" value="PBP1_LacI_sugar_binding-like"/>
    <property type="match status" value="1"/>
</dbReference>
<dbReference type="PANTHER" id="PTHR30146">
    <property type="entry name" value="LACI-RELATED TRANSCRIPTIONAL REPRESSOR"/>
    <property type="match status" value="1"/>
</dbReference>
<dbReference type="Proteomes" id="UP000002318">
    <property type="component" value="Chromosome"/>
</dbReference>
<dbReference type="PRINTS" id="PR00036">
    <property type="entry name" value="HTHLACI"/>
</dbReference>
<evidence type="ECO:0000256" key="3">
    <source>
        <dbReference type="ARBA" id="ARBA00023163"/>
    </source>
</evidence>
<keyword evidence="6" id="KW-1185">Reference proteome</keyword>
<dbReference type="HOGENOM" id="CLU_037628_6_0_12"/>
<dbReference type="CDD" id="cd01392">
    <property type="entry name" value="HTH_LacI"/>
    <property type="match status" value="1"/>
</dbReference>
<keyword evidence="3" id="KW-0804">Transcription</keyword>
<dbReference type="Pfam" id="PF13377">
    <property type="entry name" value="Peripla_BP_3"/>
    <property type="match status" value="1"/>
</dbReference>
<protein>
    <submittedName>
        <fullName evidence="5">Transcriptional regulator, LacI family</fullName>
    </submittedName>
</protein>
<proteinExistence type="predicted"/>
<evidence type="ECO:0000256" key="1">
    <source>
        <dbReference type="ARBA" id="ARBA00023015"/>
    </source>
</evidence>
<accession>E1R6F1</accession>
<dbReference type="SMART" id="SM00354">
    <property type="entry name" value="HTH_LACI"/>
    <property type="match status" value="1"/>
</dbReference>
<dbReference type="RefSeq" id="WP_013254433.1">
    <property type="nucleotide sequence ID" value="NC_014364.1"/>
</dbReference>
<organism evidence="5 6">
    <name type="scientific">Sediminispirochaeta smaragdinae (strain DSM 11293 / JCM 15392 / SEBR 4228)</name>
    <name type="common">Spirochaeta smaragdinae</name>
    <dbReference type="NCBI Taxonomy" id="573413"/>
    <lineage>
        <taxon>Bacteria</taxon>
        <taxon>Pseudomonadati</taxon>
        <taxon>Spirochaetota</taxon>
        <taxon>Spirochaetia</taxon>
        <taxon>Spirochaetales</taxon>
        <taxon>Spirochaetaceae</taxon>
        <taxon>Sediminispirochaeta</taxon>
    </lineage>
</organism>
<dbReference type="Gene3D" id="1.10.260.40">
    <property type="entry name" value="lambda repressor-like DNA-binding domains"/>
    <property type="match status" value="1"/>
</dbReference>
<dbReference type="InterPro" id="IPR000843">
    <property type="entry name" value="HTH_LacI"/>
</dbReference>
<feature type="domain" description="HTH lacI-type" evidence="4">
    <location>
        <begin position="3"/>
        <end position="57"/>
    </location>
</feature>
<evidence type="ECO:0000313" key="6">
    <source>
        <dbReference type="Proteomes" id="UP000002318"/>
    </source>
</evidence>
<dbReference type="KEGG" id="ssm:Spirs_1843"/>
<keyword evidence="2" id="KW-0238">DNA-binding</keyword>
<dbReference type="InterPro" id="IPR028082">
    <property type="entry name" value="Peripla_BP_I"/>
</dbReference>
<dbReference type="Gene3D" id="3.40.50.2300">
    <property type="match status" value="2"/>
</dbReference>
<dbReference type="GO" id="GO:0003700">
    <property type="term" value="F:DNA-binding transcription factor activity"/>
    <property type="evidence" value="ECO:0007669"/>
    <property type="project" value="TreeGrafter"/>
</dbReference>
<dbReference type="PANTHER" id="PTHR30146:SF154">
    <property type="entry name" value="TRANSCRIPTION REGULATOR, MEMBER OF GALR FAMILY"/>
    <property type="match status" value="1"/>
</dbReference>
<dbReference type="Pfam" id="PF00356">
    <property type="entry name" value="LacI"/>
    <property type="match status" value="1"/>
</dbReference>
<dbReference type="PROSITE" id="PS50932">
    <property type="entry name" value="HTH_LACI_2"/>
    <property type="match status" value="1"/>
</dbReference>
<evidence type="ECO:0000259" key="4">
    <source>
        <dbReference type="PROSITE" id="PS50932"/>
    </source>
</evidence>
<evidence type="ECO:0000256" key="2">
    <source>
        <dbReference type="ARBA" id="ARBA00023125"/>
    </source>
</evidence>
<dbReference type="OrthoDB" id="356483at2"/>
<dbReference type="InterPro" id="IPR010982">
    <property type="entry name" value="Lambda_DNA-bd_dom_sf"/>
</dbReference>
<dbReference type="eggNOG" id="COG1609">
    <property type="taxonomic scope" value="Bacteria"/>
</dbReference>
<dbReference type="SUPFAM" id="SSF47413">
    <property type="entry name" value="lambda repressor-like DNA-binding domains"/>
    <property type="match status" value="1"/>
</dbReference>
<name>E1R6F1_SEDSS</name>
<dbReference type="STRING" id="573413.Spirs_1843"/>
<dbReference type="SUPFAM" id="SSF53822">
    <property type="entry name" value="Periplasmic binding protein-like I"/>
    <property type="match status" value="1"/>
</dbReference>
<keyword evidence="1" id="KW-0805">Transcription regulation</keyword>
<reference evidence="5 6" key="1">
    <citation type="journal article" date="2010" name="Stand. Genomic Sci.">
        <title>Complete genome sequence of Spirochaeta smaragdinae type strain (SEBR 4228).</title>
        <authorList>
            <person name="Mavromatis K."/>
            <person name="Yasawong M."/>
            <person name="Chertkov O."/>
            <person name="Lapidus A."/>
            <person name="Lucas S."/>
            <person name="Nolan M."/>
            <person name="Del Rio T.G."/>
            <person name="Tice H."/>
            <person name="Cheng J.F."/>
            <person name="Pitluck S."/>
            <person name="Liolios K."/>
            <person name="Ivanova N."/>
            <person name="Tapia R."/>
            <person name="Han C."/>
            <person name="Bruce D."/>
            <person name="Goodwin L."/>
            <person name="Pati A."/>
            <person name="Chen A."/>
            <person name="Palaniappan K."/>
            <person name="Land M."/>
            <person name="Hauser L."/>
            <person name="Chang Y.J."/>
            <person name="Jeffries C.D."/>
            <person name="Detter J.C."/>
            <person name="Rohde M."/>
            <person name="Brambilla E."/>
            <person name="Spring S."/>
            <person name="Goker M."/>
            <person name="Sikorski J."/>
            <person name="Woyke T."/>
            <person name="Bristow J."/>
            <person name="Eisen J.A."/>
            <person name="Markowitz V."/>
            <person name="Hugenholtz P."/>
            <person name="Klenk H.P."/>
            <person name="Kyrpides N.C."/>
        </authorList>
    </citation>
    <scope>NUCLEOTIDE SEQUENCE [LARGE SCALE GENOMIC DNA]</scope>
    <source>
        <strain evidence="6">DSM 11293 / JCM 15392 / SEBR 4228</strain>
    </source>
</reference>
<dbReference type="AlphaFoldDB" id="E1R6F1"/>
<dbReference type="EMBL" id="CP002116">
    <property type="protein sequence ID" value="ADK80969.1"/>
    <property type="molecule type" value="Genomic_DNA"/>
</dbReference>
<evidence type="ECO:0000313" key="5">
    <source>
        <dbReference type="EMBL" id="ADK80969.1"/>
    </source>
</evidence>
<sequence length="336" mass="38028">MAVTIKDIAKIAGVTHSTVSRCLNDKPGVSDAMRAEIKRIAQDLGFEFNANARSLHTSKTETIGIILNEANDDNQPHLFTNNFLRHIRHQLEEEDLDTITTFPHNDYSGKDNIQKIVNRRKVDGLILLTSSIEKETVDFLRDAEIPFVFSHQIPPDEFGKVNAVYCDHRKGGYLATKHLIDCGYRRILCVTRPDQRLEFALRTDGYRQALEEAGIAVDETMILKGGSSFDFCPEDVEREILQVSKYDAIFAHTDLIALEIMKELVKHGISVPKDIALMGYDNIELCTFFEPHLSSVAQPLEDISIKTCEILIKQLAGDNTVKRFVFQPRLIPRETT</sequence>
<gene>
    <name evidence="5" type="ordered locus">Spirs_1843</name>
</gene>
<dbReference type="InterPro" id="IPR046335">
    <property type="entry name" value="LacI/GalR-like_sensor"/>
</dbReference>